<dbReference type="InterPro" id="IPR017452">
    <property type="entry name" value="GPCR_Rhodpsn_7TM"/>
</dbReference>
<dbReference type="InterPro" id="IPR047130">
    <property type="entry name" value="7TM_GPCR_Srsx_nematod"/>
</dbReference>
<dbReference type="Proteomes" id="UP000024404">
    <property type="component" value="Unassembled WGS sequence"/>
</dbReference>
<dbReference type="InterPro" id="IPR000276">
    <property type="entry name" value="GPCR_Rhodpsn"/>
</dbReference>
<organism evidence="7 8">
    <name type="scientific">Onchocerca volvulus</name>
    <dbReference type="NCBI Taxonomy" id="6282"/>
    <lineage>
        <taxon>Eukaryota</taxon>
        <taxon>Metazoa</taxon>
        <taxon>Ecdysozoa</taxon>
        <taxon>Nematoda</taxon>
        <taxon>Chromadorea</taxon>
        <taxon>Rhabditida</taxon>
        <taxon>Spirurina</taxon>
        <taxon>Spiruromorpha</taxon>
        <taxon>Filarioidea</taxon>
        <taxon>Onchocercidae</taxon>
        <taxon>Onchocerca</taxon>
    </lineage>
</organism>
<evidence type="ECO:0000256" key="1">
    <source>
        <dbReference type="ARBA" id="ARBA00004370"/>
    </source>
</evidence>
<dbReference type="PANTHER" id="PTHR23360">
    <property type="entry name" value="G-PROTEIN COUPLED RECEPTORS FAMILY 1 PROFILE DOMAIN-CONTAINING PROTEIN-RELATED"/>
    <property type="match status" value="1"/>
</dbReference>
<evidence type="ECO:0000256" key="2">
    <source>
        <dbReference type="ARBA" id="ARBA00022692"/>
    </source>
</evidence>
<feature type="transmembrane region" description="Helical" evidence="5">
    <location>
        <begin position="238"/>
        <end position="263"/>
    </location>
</feature>
<protein>
    <submittedName>
        <fullName evidence="7">G_PROTEIN_RECEP_F1_2 domain-containing protein</fullName>
    </submittedName>
</protein>
<sequence length="302" mass="34109">MALLIPIIPCVCIFVLCFLTGFIGNTLLIVATIQNKRLHTISNICIALSGFCNVLHQIGHIPFAYFIFTGITFIPLRRCIWIQSIPNFGMNFTTSILFPIGVDRAIAILKPLSYQKMIKKFYIPAAMILPAVVYAVAMLILIFICDGDNDAKVICVVVAVYNDGMSNSIWSISSASISLATVLLYAILSQVAVKTRTTTTNFELLQTLKMIVAFIGLGELTSMMIYLLTLFFEFSEMMAFYIGCYAGIFANISISCNCLFYYWRSKEYRNEFRRQFRKLLRLENTVHPAPTNTMQLVTTIHR</sequence>
<keyword evidence="8" id="KW-1185">Reference proteome</keyword>
<feature type="transmembrane region" description="Helical" evidence="5">
    <location>
        <begin position="121"/>
        <end position="144"/>
    </location>
</feature>
<dbReference type="Gene3D" id="1.20.1070.10">
    <property type="entry name" value="Rhodopsin 7-helix transmembrane proteins"/>
    <property type="match status" value="1"/>
</dbReference>
<feature type="transmembrane region" description="Helical" evidence="5">
    <location>
        <begin position="45"/>
        <end position="68"/>
    </location>
</feature>
<feature type="transmembrane region" description="Helical" evidence="5">
    <location>
        <begin position="6"/>
        <end position="33"/>
    </location>
</feature>
<keyword evidence="3 5" id="KW-1133">Transmembrane helix</keyword>
<feature type="domain" description="G-protein coupled receptors family 1 profile" evidence="6">
    <location>
        <begin position="24"/>
        <end position="261"/>
    </location>
</feature>
<dbReference type="Pfam" id="PF10320">
    <property type="entry name" value="7TM_GPCR_Srsx"/>
    <property type="match status" value="1"/>
</dbReference>
<keyword evidence="2 5" id="KW-0812">Transmembrane</keyword>
<evidence type="ECO:0000256" key="4">
    <source>
        <dbReference type="ARBA" id="ARBA00023136"/>
    </source>
</evidence>
<evidence type="ECO:0000313" key="8">
    <source>
        <dbReference type="Proteomes" id="UP000024404"/>
    </source>
</evidence>
<dbReference type="CDD" id="cd00637">
    <property type="entry name" value="7tm_classA_rhodopsin-like"/>
    <property type="match status" value="1"/>
</dbReference>
<reference evidence="7" key="2">
    <citation type="submission" date="2022-06" db="UniProtKB">
        <authorList>
            <consortium name="EnsemblMetazoa"/>
        </authorList>
    </citation>
    <scope>IDENTIFICATION</scope>
</reference>
<feature type="transmembrane region" description="Helical" evidence="5">
    <location>
        <begin position="169"/>
        <end position="188"/>
    </location>
</feature>
<evidence type="ECO:0000313" key="7">
    <source>
        <dbReference type="EnsemblMetazoa" id="OVOC3453.1"/>
    </source>
</evidence>
<evidence type="ECO:0000256" key="3">
    <source>
        <dbReference type="ARBA" id="ARBA00022989"/>
    </source>
</evidence>
<comment type="subcellular location">
    <subcellularLocation>
        <location evidence="1">Membrane</location>
    </subcellularLocation>
</comment>
<dbReference type="EMBL" id="CMVM020000114">
    <property type="status" value="NOT_ANNOTATED_CDS"/>
    <property type="molecule type" value="Genomic_DNA"/>
</dbReference>
<keyword evidence="4 5" id="KW-0472">Membrane</keyword>
<dbReference type="GO" id="GO:0016020">
    <property type="term" value="C:membrane"/>
    <property type="evidence" value="ECO:0007669"/>
    <property type="project" value="UniProtKB-SubCell"/>
</dbReference>
<name>A0A8R1XTQ3_ONCVO</name>
<dbReference type="SMART" id="SM01381">
    <property type="entry name" value="7TM_GPCR_Srsx"/>
    <property type="match status" value="1"/>
</dbReference>
<proteinExistence type="predicted"/>
<dbReference type="InterPro" id="IPR019424">
    <property type="entry name" value="7TM_GPCR_Srsx"/>
</dbReference>
<dbReference type="PANTHER" id="PTHR23360:SF5">
    <property type="entry name" value="G-PROTEIN COUPLED RECEPTORS FAMILY 1 PROFILE DOMAIN-CONTAINING PROTEIN"/>
    <property type="match status" value="1"/>
</dbReference>
<dbReference type="GO" id="GO:0004930">
    <property type="term" value="F:G protein-coupled receptor activity"/>
    <property type="evidence" value="ECO:0007669"/>
    <property type="project" value="InterPro"/>
</dbReference>
<evidence type="ECO:0000256" key="5">
    <source>
        <dbReference type="SAM" id="Phobius"/>
    </source>
</evidence>
<dbReference type="PROSITE" id="PS50262">
    <property type="entry name" value="G_PROTEIN_RECEP_F1_2"/>
    <property type="match status" value="1"/>
</dbReference>
<feature type="transmembrane region" description="Helical" evidence="5">
    <location>
        <begin position="88"/>
        <end position="109"/>
    </location>
</feature>
<feature type="transmembrane region" description="Helical" evidence="5">
    <location>
        <begin position="208"/>
        <end position="232"/>
    </location>
</feature>
<dbReference type="OMA" id="QVKCAIP"/>
<accession>A0A8R1XTQ3</accession>
<dbReference type="SUPFAM" id="SSF81321">
    <property type="entry name" value="Family A G protein-coupled receptor-like"/>
    <property type="match status" value="1"/>
</dbReference>
<dbReference type="EnsemblMetazoa" id="OVOC3453.1">
    <property type="protein sequence ID" value="OVOC3453.1"/>
    <property type="gene ID" value="WBGene00240262"/>
</dbReference>
<reference evidence="8" key="1">
    <citation type="submission" date="2013-10" db="EMBL/GenBank/DDBJ databases">
        <title>Genome sequencing of Onchocerca volvulus.</title>
        <authorList>
            <person name="Cotton J."/>
            <person name="Tsai J."/>
            <person name="Stanley E."/>
            <person name="Tracey A."/>
            <person name="Holroyd N."/>
            <person name="Lustigman S."/>
            <person name="Berriman M."/>
        </authorList>
    </citation>
    <scope>NUCLEOTIDE SEQUENCE</scope>
</reference>
<dbReference type="AlphaFoldDB" id="A0A8R1XTQ3"/>
<evidence type="ECO:0000259" key="6">
    <source>
        <dbReference type="PROSITE" id="PS50262"/>
    </source>
</evidence>